<organism evidence="2">
    <name type="scientific">Noccaea caerulescens</name>
    <name type="common">Alpine penny-cress</name>
    <name type="synonym">Thlaspi caerulescens</name>
    <dbReference type="NCBI Taxonomy" id="107243"/>
    <lineage>
        <taxon>Eukaryota</taxon>
        <taxon>Viridiplantae</taxon>
        <taxon>Streptophyta</taxon>
        <taxon>Embryophyta</taxon>
        <taxon>Tracheophyta</taxon>
        <taxon>Spermatophyta</taxon>
        <taxon>Magnoliopsida</taxon>
        <taxon>eudicotyledons</taxon>
        <taxon>Gunneridae</taxon>
        <taxon>Pentapetalae</taxon>
        <taxon>rosids</taxon>
        <taxon>malvids</taxon>
        <taxon>Brassicales</taxon>
        <taxon>Brassicaceae</taxon>
        <taxon>Coluteocarpeae</taxon>
        <taxon>Noccaea</taxon>
    </lineage>
</organism>
<dbReference type="EMBL" id="GEVL01022917">
    <property type="protein sequence ID" value="JAU54424.1"/>
    <property type="molecule type" value="Transcribed_RNA"/>
</dbReference>
<evidence type="ECO:0000313" key="2">
    <source>
        <dbReference type="EMBL" id="JAU54424.1"/>
    </source>
</evidence>
<sequence>MDQPDLNTQIFQGLCGALYSMDQGLVCSSNCNLDTMSVVEFHCFYILQPSETGPMLLRRLAGSEEVLPISSSVSQLAESSIPRDIEISVKGALLEIESTDYNPLTHNRGFHQKLNLIVTQSLQFGSIHSNTNEATYEVSSVVSDSVVPTPQAFPNITNPSTEENITYQEMQITGEEDKATASITKEWEQLVVTEVLMKSFSPVITTPKPNTDRQFLSPTNKQADMKTSMIMERLEVPRKMKGKIGSPRVVICNPTSPDVSVLSQKRPLIPFQSSQVSNQQTVASSQLMKPSFQRLKRKKK</sequence>
<gene>
    <name evidence="2" type="ORF">LE_TR3932_c1_g1_i1_g.13217</name>
</gene>
<dbReference type="PANTHER" id="PTHR38390">
    <property type="entry name" value="OS01G0103900 PROTEIN"/>
    <property type="match status" value="1"/>
</dbReference>
<dbReference type="PANTHER" id="PTHR38390:SF2">
    <property type="entry name" value="OS01G0103900 PROTEIN"/>
    <property type="match status" value="1"/>
</dbReference>
<reference evidence="2" key="1">
    <citation type="submission" date="2016-07" db="EMBL/GenBank/DDBJ databases">
        <title>De novo transcriptome assembly of four accessions of the metal hyperaccumulator plant Noccaea caerulescens.</title>
        <authorList>
            <person name="Blande D."/>
            <person name="Halimaa P."/>
            <person name="Tervahauta A.I."/>
            <person name="Aarts M.G."/>
            <person name="Karenlampi S.O."/>
        </authorList>
    </citation>
    <scope>NUCLEOTIDE SEQUENCE</scope>
</reference>
<proteinExistence type="predicted"/>
<name>A0A1J3GI07_NOCCA</name>
<feature type="region of interest" description="Disordered" evidence="1">
    <location>
        <begin position="280"/>
        <end position="300"/>
    </location>
</feature>
<dbReference type="AlphaFoldDB" id="A0A1J3GI07"/>
<accession>A0A1J3GI07</accession>
<protein>
    <submittedName>
        <fullName evidence="2">Uncharacterized protein</fullName>
    </submittedName>
</protein>
<evidence type="ECO:0000256" key="1">
    <source>
        <dbReference type="SAM" id="MobiDB-lite"/>
    </source>
</evidence>